<name>A0A0F4YRQ5_RASE3</name>
<evidence type="ECO:0000313" key="2">
    <source>
        <dbReference type="Proteomes" id="UP000053958"/>
    </source>
</evidence>
<keyword evidence="2" id="KW-1185">Reference proteome</keyword>
<evidence type="ECO:0000313" key="1">
    <source>
        <dbReference type="EMBL" id="KKA20536.1"/>
    </source>
</evidence>
<comment type="caution">
    <text evidence="1">The sequence shown here is derived from an EMBL/GenBank/DDBJ whole genome shotgun (WGS) entry which is preliminary data.</text>
</comment>
<dbReference type="Proteomes" id="UP000053958">
    <property type="component" value="Unassembled WGS sequence"/>
</dbReference>
<organism evidence="1 2">
    <name type="scientific">Rasamsonia emersonii (strain ATCC 16479 / CBS 393.64 / IMI 116815)</name>
    <dbReference type="NCBI Taxonomy" id="1408163"/>
    <lineage>
        <taxon>Eukaryota</taxon>
        <taxon>Fungi</taxon>
        <taxon>Dikarya</taxon>
        <taxon>Ascomycota</taxon>
        <taxon>Pezizomycotina</taxon>
        <taxon>Eurotiomycetes</taxon>
        <taxon>Eurotiomycetidae</taxon>
        <taxon>Eurotiales</taxon>
        <taxon>Trichocomaceae</taxon>
        <taxon>Rasamsonia</taxon>
    </lineage>
</organism>
<dbReference type="RefSeq" id="XP_013327148.1">
    <property type="nucleotide sequence ID" value="XM_013471694.1"/>
</dbReference>
<gene>
    <name evidence="1" type="ORF">T310_5432</name>
</gene>
<proteinExistence type="predicted"/>
<sequence length="103" mass="11840">MHRGGRQRLPHCVGVPVCLQHECRLLLDTDPAQPGRSHHQLYLDKSPLVSKLSAPAQFSKEKKDQFISQGRNMDWIRDGMKLAASTKMQGSSLWMRTTHFYHQ</sequence>
<accession>A0A0F4YRQ5</accession>
<dbReference type="GeneID" id="25317776"/>
<reference evidence="1 2" key="1">
    <citation type="submission" date="2015-04" db="EMBL/GenBank/DDBJ databases">
        <authorList>
            <person name="Heijne W.H."/>
            <person name="Fedorova N.D."/>
            <person name="Nierman W.C."/>
            <person name="Vollebregt A.W."/>
            <person name="Zhao Z."/>
            <person name="Wu L."/>
            <person name="Kumar M."/>
            <person name="Stam H."/>
            <person name="van den Berg M.A."/>
            <person name="Pel H.J."/>
        </authorList>
    </citation>
    <scope>NUCLEOTIDE SEQUENCE [LARGE SCALE GENOMIC DNA]</scope>
    <source>
        <strain evidence="1 2">CBS 393.64</strain>
    </source>
</reference>
<protein>
    <submittedName>
        <fullName evidence="1">Uncharacterized protein</fullName>
    </submittedName>
</protein>
<dbReference type="EMBL" id="LASV01000251">
    <property type="protein sequence ID" value="KKA20536.1"/>
    <property type="molecule type" value="Genomic_DNA"/>
</dbReference>
<dbReference type="AlphaFoldDB" id="A0A0F4YRQ5"/>